<protein>
    <submittedName>
        <fullName evidence="6">Patatin-like phospholipase family protein</fullName>
    </submittedName>
</protein>
<keyword evidence="1 4" id="KW-0378">Hydrolase</keyword>
<dbReference type="KEGG" id="drg:H9K76_18585"/>
<gene>
    <name evidence="6" type="ORF">H9K76_18585</name>
</gene>
<dbReference type="AlphaFoldDB" id="A0A7G9RLP7"/>
<dbReference type="Proteomes" id="UP000515811">
    <property type="component" value="Chromosome"/>
</dbReference>
<keyword evidence="3 4" id="KW-0443">Lipid metabolism</keyword>
<evidence type="ECO:0000256" key="4">
    <source>
        <dbReference type="PROSITE-ProRule" id="PRU01161"/>
    </source>
</evidence>
<evidence type="ECO:0000256" key="1">
    <source>
        <dbReference type="ARBA" id="ARBA00022801"/>
    </source>
</evidence>
<evidence type="ECO:0000313" key="6">
    <source>
        <dbReference type="EMBL" id="QNN56522.1"/>
    </source>
</evidence>
<dbReference type="RefSeq" id="WP_187596788.1">
    <property type="nucleotide sequence ID" value="NZ_CP060714.1"/>
</dbReference>
<name>A0A7G9RLP7_9BURK</name>
<feature type="active site" description="Nucleophile" evidence="4">
    <location>
        <position position="53"/>
    </location>
</feature>
<dbReference type="EMBL" id="CP060714">
    <property type="protein sequence ID" value="QNN56522.1"/>
    <property type="molecule type" value="Genomic_DNA"/>
</dbReference>
<comment type="caution">
    <text evidence="4">Lacks conserved residue(s) required for the propagation of feature annotation.</text>
</comment>
<dbReference type="GO" id="GO:0016042">
    <property type="term" value="P:lipid catabolic process"/>
    <property type="evidence" value="ECO:0007669"/>
    <property type="project" value="UniProtKB-UniRule"/>
</dbReference>
<dbReference type="GO" id="GO:0016787">
    <property type="term" value="F:hydrolase activity"/>
    <property type="evidence" value="ECO:0007669"/>
    <property type="project" value="UniProtKB-UniRule"/>
</dbReference>
<feature type="short sequence motif" description="GXSXG" evidence="4">
    <location>
        <begin position="51"/>
        <end position="55"/>
    </location>
</feature>
<feature type="domain" description="PNPLA" evidence="5">
    <location>
        <begin position="11"/>
        <end position="236"/>
    </location>
</feature>
<dbReference type="InterPro" id="IPR016035">
    <property type="entry name" value="Acyl_Trfase/lysoPLipase"/>
</dbReference>
<accession>A0A7G9RLP7</accession>
<dbReference type="SUPFAM" id="SSF52151">
    <property type="entry name" value="FabD/lysophospholipase-like"/>
    <property type="match status" value="1"/>
</dbReference>
<proteinExistence type="predicted"/>
<evidence type="ECO:0000313" key="7">
    <source>
        <dbReference type="Proteomes" id="UP000515811"/>
    </source>
</evidence>
<reference evidence="6 7" key="1">
    <citation type="submission" date="2020-08" db="EMBL/GenBank/DDBJ databases">
        <title>Genome sequence of Diaphorobacter ruginosibacter DSM 27467T.</title>
        <authorList>
            <person name="Hyun D.-W."/>
            <person name="Bae J.-W."/>
        </authorList>
    </citation>
    <scope>NUCLEOTIDE SEQUENCE [LARGE SCALE GENOMIC DNA]</scope>
    <source>
        <strain evidence="6 7">DSM 27467</strain>
    </source>
</reference>
<organism evidence="6 7">
    <name type="scientific">Diaphorobacter ruginosibacter</name>
    <dbReference type="NCBI Taxonomy" id="1715720"/>
    <lineage>
        <taxon>Bacteria</taxon>
        <taxon>Pseudomonadati</taxon>
        <taxon>Pseudomonadota</taxon>
        <taxon>Betaproteobacteria</taxon>
        <taxon>Burkholderiales</taxon>
        <taxon>Comamonadaceae</taxon>
        <taxon>Diaphorobacter</taxon>
    </lineage>
</organism>
<dbReference type="InterPro" id="IPR050301">
    <property type="entry name" value="NTE"/>
</dbReference>
<evidence type="ECO:0000256" key="2">
    <source>
        <dbReference type="ARBA" id="ARBA00022963"/>
    </source>
</evidence>
<dbReference type="PANTHER" id="PTHR14226:SF57">
    <property type="entry name" value="BLR7027 PROTEIN"/>
    <property type="match status" value="1"/>
</dbReference>
<dbReference type="Pfam" id="PF01734">
    <property type="entry name" value="Patatin"/>
    <property type="match status" value="1"/>
</dbReference>
<dbReference type="PANTHER" id="PTHR14226">
    <property type="entry name" value="NEUROPATHY TARGET ESTERASE/SWISS CHEESE D.MELANOGASTER"/>
    <property type="match status" value="1"/>
</dbReference>
<dbReference type="InterPro" id="IPR002641">
    <property type="entry name" value="PNPLA_dom"/>
</dbReference>
<sequence length="421" mass="45271">MTAPHQPLTGLVLSGGGARAAYQVGVLEAIADLRISCGLPRQNSPFQILCGTSAGAINASALACGADHFDDTVRHVASVWRHFEAEQVYRADSISVLRSGAHWLTLLSLGWTVARWRKARPHALLNNQPLAELLTQLVRLERLPGLIQDGHLDALAVTASSYTTGEHVTFYQSREARPPWIRSQRKAVRAEITHAHLLASSAIPFIFPARSVTFNQQTHYLGDGSMRQTAPIAPAIHLGADRILVVGAGRMNEPELVVPRGVVPAYPSLAQIGGHALSSIFLDALSVDVERAERINQTLSLIPPDARARSPLRPLNLLVLSPSERIDEIASRHIGELPATIRALLGAVGVKVPAPGQSPTGMVGGAALASYLLFEAGFTGELMELGRRDAMARTDEICAFFGWTLPGKDRMHGETAPPTTM</sequence>
<evidence type="ECO:0000259" key="5">
    <source>
        <dbReference type="PROSITE" id="PS51635"/>
    </source>
</evidence>
<evidence type="ECO:0000256" key="3">
    <source>
        <dbReference type="ARBA" id="ARBA00023098"/>
    </source>
</evidence>
<keyword evidence="2 4" id="KW-0442">Lipid degradation</keyword>
<feature type="active site" description="Proton acceptor" evidence="4">
    <location>
        <position position="223"/>
    </location>
</feature>
<dbReference type="PROSITE" id="PS51635">
    <property type="entry name" value="PNPLA"/>
    <property type="match status" value="1"/>
</dbReference>
<dbReference type="Gene3D" id="3.40.1090.10">
    <property type="entry name" value="Cytosolic phospholipase A2 catalytic domain"/>
    <property type="match status" value="2"/>
</dbReference>
<keyword evidence="7" id="KW-1185">Reference proteome</keyword>